<dbReference type="InterPro" id="IPR036663">
    <property type="entry name" value="Fumarylacetoacetase_C_sf"/>
</dbReference>
<evidence type="ECO:0000256" key="1">
    <source>
        <dbReference type="ARBA" id="ARBA00010211"/>
    </source>
</evidence>
<dbReference type="AlphaFoldDB" id="A0A7S7NNH4"/>
<sequence length="277" mass="30047">MARITRRTLLAAAPVLASAAPAPTGVTQFVRYLRGSEPTHGIVEGDLIRRITGDLFGSFKTTKETVKFSTQKLLYPVQPSKVLAVGLNYKSHIGTRTPPVNPEIFYKPITCLQHPGADIVIPKDSKNTHYEGELVIVIGKHIRNASAADAKDAIFGVTCGNDVSERDWQNGAQKDLQWWRAKGADTFGPLGPGIVRGLDYANLDLSTKLNGKVVQHSNTSDLLFDCPTIVSFISRYVTLLPGDLIYTGTPGSTQRMSPGDTVEVEISGIGTLFNRVV</sequence>
<evidence type="ECO:0000313" key="7">
    <source>
        <dbReference type="Proteomes" id="UP000593892"/>
    </source>
</evidence>
<evidence type="ECO:0000259" key="4">
    <source>
        <dbReference type="Pfam" id="PF01557"/>
    </source>
</evidence>
<keyword evidence="2" id="KW-0479">Metal-binding</keyword>
<feature type="chain" id="PRO_5032818767" evidence="3">
    <location>
        <begin position="20"/>
        <end position="277"/>
    </location>
</feature>
<dbReference type="GO" id="GO:0046872">
    <property type="term" value="F:metal ion binding"/>
    <property type="evidence" value="ECO:0007669"/>
    <property type="project" value="UniProtKB-KW"/>
</dbReference>
<organism evidence="6 7">
    <name type="scientific">Paludibaculum fermentans</name>
    <dbReference type="NCBI Taxonomy" id="1473598"/>
    <lineage>
        <taxon>Bacteria</taxon>
        <taxon>Pseudomonadati</taxon>
        <taxon>Acidobacteriota</taxon>
        <taxon>Terriglobia</taxon>
        <taxon>Bryobacterales</taxon>
        <taxon>Bryobacteraceae</taxon>
        <taxon>Paludibaculum</taxon>
    </lineage>
</organism>
<evidence type="ECO:0000259" key="5">
    <source>
        <dbReference type="Pfam" id="PF10370"/>
    </source>
</evidence>
<dbReference type="RefSeq" id="WP_194448524.1">
    <property type="nucleotide sequence ID" value="NZ_CP063849.1"/>
</dbReference>
<gene>
    <name evidence="6" type="ORF">IRI77_29350</name>
</gene>
<proteinExistence type="inferred from homology"/>
<keyword evidence="3" id="KW-0732">Signal</keyword>
<dbReference type="GO" id="GO:0019752">
    <property type="term" value="P:carboxylic acid metabolic process"/>
    <property type="evidence" value="ECO:0007669"/>
    <property type="project" value="UniProtKB-ARBA"/>
</dbReference>
<reference evidence="6 7" key="1">
    <citation type="submission" date="2020-10" db="EMBL/GenBank/DDBJ databases">
        <title>Complete genome sequence of Paludibaculum fermentans P105T, a facultatively anaerobic acidobacterium capable of dissimilatory Fe(III) reduction.</title>
        <authorList>
            <person name="Dedysh S.N."/>
            <person name="Beletsky A.V."/>
            <person name="Kulichevskaya I.S."/>
            <person name="Mardanov A.V."/>
            <person name="Ravin N.V."/>
        </authorList>
    </citation>
    <scope>NUCLEOTIDE SEQUENCE [LARGE SCALE GENOMIC DNA]</scope>
    <source>
        <strain evidence="6 7">P105</strain>
    </source>
</reference>
<name>A0A7S7NNH4_PALFE</name>
<comment type="similarity">
    <text evidence="1">Belongs to the FAH family.</text>
</comment>
<dbReference type="KEGG" id="pfer:IRI77_29350"/>
<evidence type="ECO:0000256" key="2">
    <source>
        <dbReference type="ARBA" id="ARBA00022723"/>
    </source>
</evidence>
<feature type="domain" description="Fumarylacetoacetase-like C-terminal" evidence="4">
    <location>
        <begin position="81"/>
        <end position="277"/>
    </location>
</feature>
<dbReference type="Pfam" id="PF10370">
    <property type="entry name" value="Rv2993c-like_N"/>
    <property type="match status" value="1"/>
</dbReference>
<dbReference type="GO" id="GO:0016787">
    <property type="term" value="F:hydrolase activity"/>
    <property type="evidence" value="ECO:0007669"/>
    <property type="project" value="UniProtKB-KW"/>
</dbReference>
<keyword evidence="7" id="KW-1185">Reference proteome</keyword>
<accession>A0A7S7NNH4</accession>
<protein>
    <submittedName>
        <fullName evidence="6">Fumarylacetoacetate hydrolase family protein</fullName>
    </submittedName>
</protein>
<feature type="domain" description="Rv2993c-like N-terminal" evidence="5">
    <location>
        <begin position="29"/>
        <end position="76"/>
    </location>
</feature>
<dbReference type="InterPro" id="IPR018833">
    <property type="entry name" value="Rv2993c-like_N"/>
</dbReference>
<dbReference type="PANTHER" id="PTHR11820">
    <property type="entry name" value="ACYLPYRUVASE"/>
    <property type="match status" value="1"/>
</dbReference>
<dbReference type="GO" id="GO:0016853">
    <property type="term" value="F:isomerase activity"/>
    <property type="evidence" value="ECO:0007669"/>
    <property type="project" value="UniProtKB-ARBA"/>
</dbReference>
<dbReference type="Gene3D" id="3.90.850.10">
    <property type="entry name" value="Fumarylacetoacetase-like, C-terminal domain"/>
    <property type="match status" value="1"/>
</dbReference>
<dbReference type="EMBL" id="CP063849">
    <property type="protein sequence ID" value="QOY86855.1"/>
    <property type="molecule type" value="Genomic_DNA"/>
</dbReference>
<feature type="signal peptide" evidence="3">
    <location>
        <begin position="1"/>
        <end position="19"/>
    </location>
</feature>
<dbReference type="Pfam" id="PF01557">
    <property type="entry name" value="FAA_hydrolase"/>
    <property type="match status" value="1"/>
</dbReference>
<keyword evidence="6" id="KW-0378">Hydrolase</keyword>
<dbReference type="SUPFAM" id="SSF56529">
    <property type="entry name" value="FAH"/>
    <property type="match status" value="1"/>
</dbReference>
<evidence type="ECO:0000256" key="3">
    <source>
        <dbReference type="SAM" id="SignalP"/>
    </source>
</evidence>
<dbReference type="Proteomes" id="UP000593892">
    <property type="component" value="Chromosome"/>
</dbReference>
<evidence type="ECO:0000313" key="6">
    <source>
        <dbReference type="EMBL" id="QOY86855.1"/>
    </source>
</evidence>
<dbReference type="InterPro" id="IPR011234">
    <property type="entry name" value="Fumarylacetoacetase-like_C"/>
</dbReference>
<dbReference type="FunFam" id="3.90.850.10:FF:000002">
    <property type="entry name" value="2-hydroxyhepta-2,4-diene-1,7-dioate isomerase"/>
    <property type="match status" value="1"/>
</dbReference>